<comment type="caution">
    <text evidence="9">The sequence shown here is derived from an EMBL/GenBank/DDBJ whole genome shotgun (WGS) entry which is preliminary data.</text>
</comment>
<dbReference type="InterPro" id="IPR016163">
    <property type="entry name" value="Ald_DH_C"/>
</dbReference>
<evidence type="ECO:0000313" key="10">
    <source>
        <dbReference type="Proteomes" id="UP000651050"/>
    </source>
</evidence>
<dbReference type="RefSeq" id="WP_196987143.1">
    <property type="nucleotide sequence ID" value="NZ_JADWYS010000001.1"/>
</dbReference>
<name>A0A931MI05_9BURK</name>
<dbReference type="EMBL" id="JADWYS010000001">
    <property type="protein sequence ID" value="MBG9389343.1"/>
    <property type="molecule type" value="Genomic_DNA"/>
</dbReference>
<evidence type="ECO:0000256" key="3">
    <source>
        <dbReference type="ARBA" id="ARBA00023002"/>
    </source>
</evidence>
<reference evidence="9" key="1">
    <citation type="submission" date="2020-11" db="EMBL/GenBank/DDBJ databases">
        <title>Bacterial whole genome sequence for Caenimonas sp. DR4.4.</title>
        <authorList>
            <person name="Le V."/>
            <person name="Ko S.-R."/>
            <person name="Ahn C.-Y."/>
            <person name="Oh H.-M."/>
        </authorList>
    </citation>
    <scope>NUCLEOTIDE SEQUENCE</scope>
    <source>
        <strain evidence="9">DR4.4</strain>
    </source>
</reference>
<dbReference type="InterPro" id="IPR015590">
    <property type="entry name" value="Aldehyde_DH_dom"/>
</dbReference>
<dbReference type="InterPro" id="IPR050740">
    <property type="entry name" value="Aldehyde_DH_Superfamily"/>
</dbReference>
<dbReference type="CDD" id="cd07103">
    <property type="entry name" value="ALDH_F5_SSADH_GabD"/>
    <property type="match status" value="1"/>
</dbReference>
<evidence type="ECO:0000256" key="5">
    <source>
        <dbReference type="ARBA" id="ARBA00056807"/>
    </source>
</evidence>
<gene>
    <name evidence="9" type="ORF">I5803_15035</name>
</gene>
<dbReference type="SUPFAM" id="SSF53720">
    <property type="entry name" value="ALDH-like"/>
    <property type="match status" value="1"/>
</dbReference>
<feature type="domain" description="Aldehyde dehydrogenase" evidence="8">
    <location>
        <begin position="18"/>
        <end position="475"/>
    </location>
</feature>
<protein>
    <recommendedName>
        <fullName evidence="6">4-(hydroxymethyl)benzenesulfonate dehydrogenase</fullName>
        <ecNumber evidence="6">1.1.1.257</ecNumber>
    </recommendedName>
    <alternativeName>
        <fullName evidence="7">Toluenesulfonate aldehyde dehydrogenase TsaD</fullName>
    </alternativeName>
</protein>
<comment type="function">
    <text evidence="5">Involved in the toluene-4-sulfonate degradation pathway. Does not discriminate between the sulfonate and the carboxyl substituents and can also be involved in the p-toluenecarboxylate degradation pathway.</text>
</comment>
<evidence type="ECO:0000256" key="7">
    <source>
        <dbReference type="ARBA" id="ARBA00079883"/>
    </source>
</evidence>
<dbReference type="Gene3D" id="3.40.605.10">
    <property type="entry name" value="Aldehyde Dehydrogenase, Chain A, domain 1"/>
    <property type="match status" value="1"/>
</dbReference>
<dbReference type="Proteomes" id="UP000651050">
    <property type="component" value="Unassembled WGS sequence"/>
</dbReference>
<sequence length="482" mass="50543">METSTTYPRVAMLIHGEWQHAGRETIEVVNPADESVIGHVPVATAADLDAALSAAERGFAVWRATAPADRAAVMLKAAALLRERVETLAPRITMELGKTLDEARYEVLRAADILTWDAGEAMRAYGRIIPSRPGWRHMVLRQPIGVVAAFTPWNAPIGSPARKVSAALAAGCAMVIKPAEETPASACALAECLMDAGLPPGVLNIVFGRPAEISRHLISSPIVRLVTFTGSVAIGKQLTQLAGQHMKATLMELGGHAAVIVCGDADPKAVARLAVTAKFRMGGQVCVSPTRFLVQKNIYGAFVDAFAGGASALRVGPGLEQGSQMGSLVNGRRLKAMQDLVGNAVSCGARVAAGGKRVGDRGFFFQPTVLADVPPNADALTQEPFGPLALVMPFDDLADALRTANQLDVGLAGYAFTNSLANTDRIANELESGLLSINHFGAAAPEMPFGGVKDSGFGREGGAESLDAYTITKMVSVRASVE</sequence>
<dbReference type="GO" id="GO:0018462">
    <property type="term" value="F:4-(hydroxymethyl)benzenesulfonate dehydrogenase activity"/>
    <property type="evidence" value="ECO:0007669"/>
    <property type="project" value="UniProtKB-EC"/>
</dbReference>
<dbReference type="FunFam" id="3.40.605.10:FF:000007">
    <property type="entry name" value="NAD/NADP-dependent betaine aldehyde dehydrogenase"/>
    <property type="match status" value="1"/>
</dbReference>
<proteinExistence type="inferred from homology"/>
<evidence type="ECO:0000256" key="1">
    <source>
        <dbReference type="ARBA" id="ARBA00009986"/>
    </source>
</evidence>
<dbReference type="InterPro" id="IPR016161">
    <property type="entry name" value="Ald_DH/histidinol_DH"/>
</dbReference>
<evidence type="ECO:0000313" key="9">
    <source>
        <dbReference type="EMBL" id="MBG9389343.1"/>
    </source>
</evidence>
<dbReference type="GO" id="GO:0004777">
    <property type="term" value="F:succinate-semialdehyde dehydrogenase (NAD+) activity"/>
    <property type="evidence" value="ECO:0007669"/>
    <property type="project" value="TreeGrafter"/>
</dbReference>
<dbReference type="FunFam" id="3.40.605.10:FF:000026">
    <property type="entry name" value="Aldehyde dehydrogenase, putative"/>
    <property type="match status" value="1"/>
</dbReference>
<dbReference type="Pfam" id="PF00171">
    <property type="entry name" value="Aldedh"/>
    <property type="match status" value="1"/>
</dbReference>
<keyword evidence="3" id="KW-0560">Oxidoreductase</keyword>
<dbReference type="InterPro" id="IPR016162">
    <property type="entry name" value="Ald_DH_N"/>
</dbReference>
<dbReference type="AlphaFoldDB" id="A0A931MI05"/>
<evidence type="ECO:0000259" key="8">
    <source>
        <dbReference type="Pfam" id="PF00171"/>
    </source>
</evidence>
<evidence type="ECO:0000256" key="2">
    <source>
        <dbReference type="ARBA" id="ARBA00011738"/>
    </source>
</evidence>
<evidence type="ECO:0000256" key="6">
    <source>
        <dbReference type="ARBA" id="ARBA00066857"/>
    </source>
</evidence>
<accession>A0A931MI05</accession>
<dbReference type="EC" id="1.1.1.257" evidence="6"/>
<dbReference type="PANTHER" id="PTHR43353">
    <property type="entry name" value="SUCCINATE-SEMIALDEHYDE DEHYDROGENASE, MITOCHONDRIAL"/>
    <property type="match status" value="1"/>
</dbReference>
<organism evidence="9 10">
    <name type="scientific">Caenimonas aquaedulcis</name>
    <dbReference type="NCBI Taxonomy" id="2793270"/>
    <lineage>
        <taxon>Bacteria</taxon>
        <taxon>Pseudomonadati</taxon>
        <taxon>Pseudomonadota</taxon>
        <taxon>Betaproteobacteria</taxon>
        <taxon>Burkholderiales</taxon>
        <taxon>Comamonadaceae</taxon>
        <taxon>Caenimonas</taxon>
    </lineage>
</organism>
<comment type="subunit">
    <text evidence="2">Homodimer.</text>
</comment>
<dbReference type="Gene3D" id="3.40.309.10">
    <property type="entry name" value="Aldehyde Dehydrogenase, Chain A, domain 2"/>
    <property type="match status" value="1"/>
</dbReference>
<evidence type="ECO:0000256" key="4">
    <source>
        <dbReference type="ARBA" id="ARBA00051407"/>
    </source>
</evidence>
<comment type="similarity">
    <text evidence="1">Belongs to the aldehyde dehydrogenase family.</text>
</comment>
<comment type="catalytic activity">
    <reaction evidence="4">
        <text>4-(hydroxymethyl)benzenesulfonate + NAD(+) = 4-formylbenzenesulfonate + NADH + H(+)</text>
        <dbReference type="Rhea" id="RHEA:24412"/>
        <dbReference type="ChEBI" id="CHEBI:11944"/>
        <dbReference type="ChEBI" id="CHEBI:11987"/>
        <dbReference type="ChEBI" id="CHEBI:15378"/>
        <dbReference type="ChEBI" id="CHEBI:57540"/>
        <dbReference type="ChEBI" id="CHEBI:57945"/>
        <dbReference type="EC" id="1.1.1.257"/>
    </reaction>
</comment>
<dbReference type="PANTHER" id="PTHR43353:SF5">
    <property type="entry name" value="SUCCINATE-SEMIALDEHYDE DEHYDROGENASE, MITOCHONDRIAL"/>
    <property type="match status" value="1"/>
</dbReference>
<keyword evidence="10" id="KW-1185">Reference proteome</keyword>
<dbReference type="GO" id="GO:0009450">
    <property type="term" value="P:gamma-aminobutyric acid catabolic process"/>
    <property type="evidence" value="ECO:0007669"/>
    <property type="project" value="TreeGrafter"/>
</dbReference>